<proteinExistence type="predicted"/>
<gene>
    <name evidence="1" type="ORF">BQ8794_210119</name>
</gene>
<dbReference type="Pfam" id="PF03592">
    <property type="entry name" value="Terminase_2"/>
    <property type="match status" value="1"/>
</dbReference>
<name>A0A1R3VAQ4_9HYPH</name>
<dbReference type="Gene3D" id="1.10.10.1400">
    <property type="entry name" value="Terminase, small subunit, N-terminal DNA-binding domain, HTH motif"/>
    <property type="match status" value="1"/>
</dbReference>
<dbReference type="Proteomes" id="UP000188388">
    <property type="component" value="Unassembled WGS sequence"/>
</dbReference>
<accession>A0A1R3VAQ4</accession>
<evidence type="ECO:0000313" key="1">
    <source>
        <dbReference type="EMBL" id="SIT55426.1"/>
    </source>
</evidence>
<dbReference type="AlphaFoldDB" id="A0A1R3VAQ4"/>
<protein>
    <submittedName>
        <fullName evidence="1">Terminase small subunit</fullName>
    </submittedName>
</protein>
<dbReference type="STRING" id="1631249.BQ8794_210119"/>
<dbReference type="GO" id="GO:0051276">
    <property type="term" value="P:chromosome organization"/>
    <property type="evidence" value="ECO:0007669"/>
    <property type="project" value="InterPro"/>
</dbReference>
<evidence type="ECO:0000313" key="2">
    <source>
        <dbReference type="Proteomes" id="UP000188388"/>
    </source>
</evidence>
<reference evidence="2" key="1">
    <citation type="submission" date="2017-01" db="EMBL/GenBank/DDBJ databases">
        <authorList>
            <person name="Brunel B."/>
        </authorList>
    </citation>
    <scope>NUCLEOTIDE SEQUENCE [LARGE SCALE GENOMIC DNA]</scope>
</reference>
<keyword evidence="2" id="KW-1185">Reference proteome</keyword>
<dbReference type="EMBL" id="FTPD01000014">
    <property type="protein sequence ID" value="SIT55426.1"/>
    <property type="molecule type" value="Genomic_DNA"/>
</dbReference>
<dbReference type="InterPro" id="IPR005335">
    <property type="entry name" value="Terminase_ssu"/>
</dbReference>
<dbReference type="InterPro" id="IPR038713">
    <property type="entry name" value="Terminase_Gp1_N_sf"/>
</dbReference>
<organism evidence="1 2">
    <name type="scientific">Mesorhizobium prunaredense</name>
    <dbReference type="NCBI Taxonomy" id="1631249"/>
    <lineage>
        <taxon>Bacteria</taxon>
        <taxon>Pseudomonadati</taxon>
        <taxon>Pseudomonadota</taxon>
        <taxon>Alphaproteobacteria</taxon>
        <taxon>Hyphomicrobiales</taxon>
        <taxon>Phyllobacteriaceae</taxon>
        <taxon>Mesorhizobium</taxon>
    </lineage>
</organism>
<sequence>MALAQRLRYPNTTMPNAKLNIRQERFCLGLVEGLPQSRAYIEAGYTARGNAAEVEASKMVRLPKVAARLSALQAEAAHRSETTVDTLVAELDEMLLMAKEIENASAGVAAVMAKARLLGLIVDRSEVTTTVRKPMREPTDRHQMTLEEWQARFAPKAN</sequence>